<feature type="transmembrane region" description="Helical" evidence="1">
    <location>
        <begin position="224"/>
        <end position="243"/>
    </location>
</feature>
<keyword evidence="1" id="KW-0472">Membrane</keyword>
<feature type="transmembrane region" description="Helical" evidence="1">
    <location>
        <begin position="194"/>
        <end position="212"/>
    </location>
</feature>
<protein>
    <submittedName>
        <fullName evidence="2">DUF4184 family protein</fullName>
    </submittedName>
</protein>
<accession>A0ABW9XID4</accession>
<dbReference type="Pfam" id="PF13803">
    <property type="entry name" value="DUF4184"/>
    <property type="match status" value="1"/>
</dbReference>
<feature type="transmembrane region" description="Helical" evidence="1">
    <location>
        <begin position="20"/>
        <end position="40"/>
    </location>
</feature>
<keyword evidence="1" id="KW-0812">Transmembrane</keyword>
<name>A0ABW9XID4_9BACL</name>
<gene>
    <name evidence="2" type="ORF">GT019_00705</name>
</gene>
<keyword evidence="3" id="KW-1185">Reference proteome</keyword>
<sequence length="341" mass="38216">MPFTFSHPLFAVPLRRIAPGWLSVTGLLLGSMIPDMEYFMAMQSYQTIGHSLRGFLVQGVPLSIALAFAFHTVVKPAIPKFLPSVGHADQFAKSLSSEEWKLNSVRAWIVYLASLYIGYLTHLFMDSWSHGTGVFVKWFPVLRDHVGDLPAYQLLQYLLSLVGLFIPALLLFIRYRSWYAQAKGMRPPKISRPGTLLLLWATAAVFGFGLFAAKMTFSVDRYNWVSPLIVAPLSSALFGVFVASLSYRAVKNRKIAGGASAVALLLLALVLFRTSEYLLAPYQLHHASAHAFRAFKGDFQSVWNAYIWCWSAMLLLSCWLTANDRQRASARVGRHGRTKTF</sequence>
<reference evidence="2 3" key="1">
    <citation type="submission" date="2020-01" db="EMBL/GenBank/DDBJ databases">
        <title>Paenibacillus soybeanensis sp. nov. isolated from the nodules of soybean (Glycine max(L.) Merr).</title>
        <authorList>
            <person name="Wang H."/>
        </authorList>
    </citation>
    <scope>NUCLEOTIDE SEQUENCE [LARGE SCALE GENOMIC DNA]</scope>
    <source>
        <strain evidence="2 3">T1</strain>
    </source>
</reference>
<proteinExistence type="predicted"/>
<dbReference type="RefSeq" id="WP_161740193.1">
    <property type="nucleotide sequence ID" value="NZ_JAAAMV010000001.1"/>
</dbReference>
<feature type="transmembrane region" description="Helical" evidence="1">
    <location>
        <begin position="52"/>
        <end position="74"/>
    </location>
</feature>
<feature type="transmembrane region" description="Helical" evidence="1">
    <location>
        <begin position="154"/>
        <end position="173"/>
    </location>
</feature>
<feature type="transmembrane region" description="Helical" evidence="1">
    <location>
        <begin position="255"/>
        <end position="272"/>
    </location>
</feature>
<organism evidence="2 3">
    <name type="scientific">Paenibacillus glycinis</name>
    <dbReference type="NCBI Taxonomy" id="2697035"/>
    <lineage>
        <taxon>Bacteria</taxon>
        <taxon>Bacillati</taxon>
        <taxon>Bacillota</taxon>
        <taxon>Bacilli</taxon>
        <taxon>Bacillales</taxon>
        <taxon>Paenibacillaceae</taxon>
        <taxon>Paenibacillus</taxon>
    </lineage>
</organism>
<comment type="caution">
    <text evidence="2">The sequence shown here is derived from an EMBL/GenBank/DDBJ whole genome shotgun (WGS) entry which is preliminary data.</text>
</comment>
<dbReference type="Proteomes" id="UP000665561">
    <property type="component" value="Unassembled WGS sequence"/>
</dbReference>
<evidence type="ECO:0000313" key="3">
    <source>
        <dbReference type="Proteomes" id="UP000665561"/>
    </source>
</evidence>
<evidence type="ECO:0000313" key="2">
    <source>
        <dbReference type="EMBL" id="NBD22381.1"/>
    </source>
</evidence>
<dbReference type="EMBL" id="JAAAMV010000001">
    <property type="protein sequence ID" value="NBD22381.1"/>
    <property type="molecule type" value="Genomic_DNA"/>
</dbReference>
<keyword evidence="1" id="KW-1133">Transmembrane helix</keyword>
<feature type="transmembrane region" description="Helical" evidence="1">
    <location>
        <begin position="305"/>
        <end position="322"/>
    </location>
</feature>
<evidence type="ECO:0000256" key="1">
    <source>
        <dbReference type="SAM" id="Phobius"/>
    </source>
</evidence>
<dbReference type="InterPro" id="IPR025238">
    <property type="entry name" value="DUF4184"/>
</dbReference>